<dbReference type="InterPro" id="IPR057695">
    <property type="entry name" value="DUF7935"/>
</dbReference>
<protein>
    <submittedName>
        <fullName evidence="2">Uncharacterized protein</fullName>
    </submittedName>
</protein>
<feature type="transmembrane region" description="Helical" evidence="1">
    <location>
        <begin position="12"/>
        <end position="30"/>
    </location>
</feature>
<dbReference type="RefSeq" id="WP_068360111.1">
    <property type="nucleotide sequence ID" value="NZ_CP019337.1"/>
</dbReference>
<sequence>MEDKILESIAYILPAAVTGFVAYYMFNGFLKQQNTEKKLALMAEKKKESLPIKLQAYERMLLFCERINPVKMLVRIKPISENTSDYLKLLIANIDQEFEHNLVQQIYISDEVWTAIIATKRAIINKLQQSAETANSANDFRENVLIDYSKTLPPTETAISFIKNEVKKLL</sequence>
<reference evidence="3" key="1">
    <citation type="submission" date="2016-02" db="EMBL/GenBank/DDBJ databases">
        <title>Paenibacillus sp. LPB0068, isolated from Crassostrea gigas.</title>
        <authorList>
            <person name="Shin S.-K."/>
            <person name="Yi H."/>
        </authorList>
    </citation>
    <scope>NUCLEOTIDE SEQUENCE [LARGE SCALE GENOMIC DNA]</scope>
    <source>
        <strain evidence="3">KCTC 23969</strain>
    </source>
</reference>
<dbReference type="Proteomes" id="UP000092612">
    <property type="component" value="Unassembled WGS sequence"/>
</dbReference>
<keyword evidence="1" id="KW-0812">Transmembrane</keyword>
<dbReference type="OrthoDB" id="1493032at2"/>
<dbReference type="STRING" id="996801.BW723_13360"/>
<keyword evidence="3" id="KW-1185">Reference proteome</keyword>
<name>A0A1B8U1A8_9FLAO</name>
<dbReference type="KEGG" id="prn:BW723_13360"/>
<comment type="caution">
    <text evidence="2">The sequence shown here is derived from an EMBL/GenBank/DDBJ whole genome shotgun (WGS) entry which is preliminary data.</text>
</comment>
<gene>
    <name evidence="2" type="ORF">LPB301_08420</name>
</gene>
<proteinExistence type="predicted"/>
<evidence type="ECO:0000256" key="1">
    <source>
        <dbReference type="SAM" id="Phobius"/>
    </source>
</evidence>
<dbReference type="Pfam" id="PF25589">
    <property type="entry name" value="DUF7935"/>
    <property type="match status" value="1"/>
</dbReference>
<dbReference type="EMBL" id="LSFL01000030">
    <property type="protein sequence ID" value="OBY65658.1"/>
    <property type="molecule type" value="Genomic_DNA"/>
</dbReference>
<organism evidence="2 3">
    <name type="scientific">Polaribacter reichenbachii</name>
    <dbReference type="NCBI Taxonomy" id="996801"/>
    <lineage>
        <taxon>Bacteria</taxon>
        <taxon>Pseudomonadati</taxon>
        <taxon>Bacteroidota</taxon>
        <taxon>Flavobacteriia</taxon>
        <taxon>Flavobacteriales</taxon>
        <taxon>Flavobacteriaceae</taxon>
    </lineage>
</organism>
<evidence type="ECO:0000313" key="3">
    <source>
        <dbReference type="Proteomes" id="UP000092612"/>
    </source>
</evidence>
<keyword evidence="1" id="KW-0472">Membrane</keyword>
<accession>A0A1B8U1A8</accession>
<evidence type="ECO:0000313" key="2">
    <source>
        <dbReference type="EMBL" id="OBY65658.1"/>
    </source>
</evidence>
<keyword evidence="1" id="KW-1133">Transmembrane helix</keyword>
<dbReference type="AlphaFoldDB" id="A0A1B8U1A8"/>